<sequence>MKHFIVICTGILIALISTTIIEADTNFFLTTTGTCWWTGCQPLEDKKKSSCGKYVVSTEVKKCNEREISRHCCRYYWG</sequence>
<proteinExistence type="predicted"/>
<feature type="chain" id="PRO_5035213072" evidence="1">
    <location>
        <begin position="24"/>
        <end position="78"/>
    </location>
</feature>
<evidence type="ECO:0000313" key="2">
    <source>
        <dbReference type="EMBL" id="CAG7834941.1"/>
    </source>
</evidence>
<protein>
    <submittedName>
        <fullName evidence="2">Uncharacterized protein</fullName>
    </submittedName>
</protein>
<keyword evidence="3" id="KW-1185">Reference proteome</keyword>
<organism evidence="2 3">
    <name type="scientific">Allacma fusca</name>
    <dbReference type="NCBI Taxonomy" id="39272"/>
    <lineage>
        <taxon>Eukaryota</taxon>
        <taxon>Metazoa</taxon>
        <taxon>Ecdysozoa</taxon>
        <taxon>Arthropoda</taxon>
        <taxon>Hexapoda</taxon>
        <taxon>Collembola</taxon>
        <taxon>Symphypleona</taxon>
        <taxon>Sminthuridae</taxon>
        <taxon>Allacma</taxon>
    </lineage>
</organism>
<accession>A0A8J2LP95</accession>
<feature type="signal peptide" evidence="1">
    <location>
        <begin position="1"/>
        <end position="23"/>
    </location>
</feature>
<dbReference type="Proteomes" id="UP000708208">
    <property type="component" value="Unassembled WGS sequence"/>
</dbReference>
<dbReference type="AlphaFoldDB" id="A0A8J2LP95"/>
<evidence type="ECO:0000256" key="1">
    <source>
        <dbReference type="SAM" id="SignalP"/>
    </source>
</evidence>
<gene>
    <name evidence="2" type="ORF">AFUS01_LOCUS44378</name>
</gene>
<dbReference type="EMBL" id="CAJVCH010570442">
    <property type="protein sequence ID" value="CAG7834941.1"/>
    <property type="molecule type" value="Genomic_DNA"/>
</dbReference>
<reference evidence="2" key="1">
    <citation type="submission" date="2021-06" db="EMBL/GenBank/DDBJ databases">
        <authorList>
            <person name="Hodson N. C."/>
            <person name="Mongue J. A."/>
            <person name="Jaron S. K."/>
        </authorList>
    </citation>
    <scope>NUCLEOTIDE SEQUENCE</scope>
</reference>
<evidence type="ECO:0000313" key="3">
    <source>
        <dbReference type="Proteomes" id="UP000708208"/>
    </source>
</evidence>
<name>A0A8J2LP95_9HEXA</name>
<comment type="caution">
    <text evidence="2">The sequence shown here is derived from an EMBL/GenBank/DDBJ whole genome shotgun (WGS) entry which is preliminary data.</text>
</comment>
<keyword evidence="1" id="KW-0732">Signal</keyword>